<evidence type="ECO:0000313" key="2">
    <source>
        <dbReference type="EMBL" id="WTQ79327.1"/>
    </source>
</evidence>
<evidence type="ECO:0000313" key="3">
    <source>
        <dbReference type="Proteomes" id="UP001622557"/>
    </source>
</evidence>
<keyword evidence="1" id="KW-0472">Membrane</keyword>
<dbReference type="Proteomes" id="UP001622557">
    <property type="component" value="Chromosome"/>
</dbReference>
<name>A0ABZ1KJF4_STRAH</name>
<keyword evidence="3" id="KW-1185">Reference proteome</keyword>
<dbReference type="EMBL" id="CP108164">
    <property type="protein sequence ID" value="WTQ79327.1"/>
    <property type="molecule type" value="Genomic_DNA"/>
</dbReference>
<feature type="transmembrane region" description="Helical" evidence="1">
    <location>
        <begin position="42"/>
        <end position="69"/>
    </location>
</feature>
<accession>A0ABZ1KJF4</accession>
<gene>
    <name evidence="2" type="ORF">OG350_02970</name>
</gene>
<keyword evidence="1" id="KW-0812">Transmembrane</keyword>
<proteinExistence type="predicted"/>
<dbReference type="RefSeq" id="WP_405445136.1">
    <property type="nucleotide sequence ID" value="NZ_CP108164.1"/>
</dbReference>
<protein>
    <submittedName>
        <fullName evidence="2">Uncharacterized protein</fullName>
    </submittedName>
</protein>
<reference evidence="2 3" key="1">
    <citation type="submission" date="2022-10" db="EMBL/GenBank/DDBJ databases">
        <title>The complete genomes of actinobacterial strains from the NBC collection.</title>
        <authorList>
            <person name="Joergensen T.S."/>
            <person name="Alvarez Arevalo M."/>
            <person name="Sterndorff E.B."/>
            <person name="Faurdal D."/>
            <person name="Vuksanovic O."/>
            <person name="Mourched A.-S."/>
            <person name="Charusanti P."/>
            <person name="Shaw S."/>
            <person name="Blin K."/>
            <person name="Weber T."/>
        </authorList>
    </citation>
    <scope>NUCLEOTIDE SEQUENCE [LARGE SCALE GENOMIC DNA]</scope>
    <source>
        <strain evidence="2 3">NBC_00156</strain>
    </source>
</reference>
<feature type="transmembrane region" description="Helical" evidence="1">
    <location>
        <begin position="132"/>
        <end position="151"/>
    </location>
</feature>
<dbReference type="GeneID" id="97279352"/>
<sequence length="317" mass="33550">MTSDRGAQTALHLLLVWALMTGAMPVLGFALMVTAWSDGNGALVPVLALGVPLVVLLLSVAGAPVRTVVPLCASAPRRLGWATLVFVLGTLGVLAGLAVYDDGVYLGSASARVALTGAPYAVAAAFFVPDRWVRLGATAALAAAVAYGGFIGPEQARQRRHTAEVARYREHQELLYTIDTPPGMRVARAQAGPASFTVEYHSTRFDGYVALGVRKPLTPRPSCPTPPEKDVTCAVDRRGDMRVVQAFPGGGHHITLTRRHGAVEAEVTSKTLDEPALRHLLDTLHPLSDAELESLMEEKVIARAIGQTALAIPPSMT</sequence>
<organism evidence="2 3">
    <name type="scientific">Streptomyces achromogenes</name>
    <dbReference type="NCBI Taxonomy" id="67255"/>
    <lineage>
        <taxon>Bacteria</taxon>
        <taxon>Bacillati</taxon>
        <taxon>Actinomycetota</taxon>
        <taxon>Actinomycetes</taxon>
        <taxon>Kitasatosporales</taxon>
        <taxon>Streptomycetaceae</taxon>
        <taxon>Streptomyces</taxon>
    </lineage>
</organism>
<feature type="transmembrane region" description="Helical" evidence="1">
    <location>
        <begin position="81"/>
        <end position="100"/>
    </location>
</feature>
<feature type="transmembrane region" description="Helical" evidence="1">
    <location>
        <begin position="12"/>
        <end position="36"/>
    </location>
</feature>
<keyword evidence="1" id="KW-1133">Transmembrane helix</keyword>
<evidence type="ECO:0000256" key="1">
    <source>
        <dbReference type="SAM" id="Phobius"/>
    </source>
</evidence>